<dbReference type="PANTHER" id="PTHR38702:SF1">
    <property type="entry name" value="CALPONIN-HOMOLOGY (CH) DOMAIN-CONTAINING PROTEIN"/>
    <property type="match status" value="1"/>
</dbReference>
<dbReference type="STRING" id="686832.A0A0C3C5M7"/>
<accession>A0A0C3C5M7</accession>
<proteinExistence type="predicted"/>
<dbReference type="HOGENOM" id="CLU_013928_0_0_1"/>
<feature type="region of interest" description="Disordered" evidence="1">
    <location>
        <begin position="410"/>
        <end position="439"/>
    </location>
</feature>
<feature type="region of interest" description="Disordered" evidence="1">
    <location>
        <begin position="607"/>
        <end position="641"/>
    </location>
</feature>
<dbReference type="Proteomes" id="UP000053424">
    <property type="component" value="Unassembled WGS sequence"/>
</dbReference>
<evidence type="ECO:0000256" key="1">
    <source>
        <dbReference type="SAM" id="MobiDB-lite"/>
    </source>
</evidence>
<dbReference type="PANTHER" id="PTHR38702">
    <property type="entry name" value="CALPONIN-HOMOLOGY (CH) DOMAIN-CONTAINING PROTEIN"/>
    <property type="match status" value="1"/>
</dbReference>
<organism evidence="2 3">
    <name type="scientific">Hebeloma cylindrosporum</name>
    <dbReference type="NCBI Taxonomy" id="76867"/>
    <lineage>
        <taxon>Eukaryota</taxon>
        <taxon>Fungi</taxon>
        <taxon>Dikarya</taxon>
        <taxon>Basidiomycota</taxon>
        <taxon>Agaricomycotina</taxon>
        <taxon>Agaricomycetes</taxon>
        <taxon>Agaricomycetidae</taxon>
        <taxon>Agaricales</taxon>
        <taxon>Agaricineae</taxon>
        <taxon>Hymenogastraceae</taxon>
        <taxon>Hebeloma</taxon>
    </lineage>
</organism>
<gene>
    <name evidence="2" type="ORF">M413DRAFT_17932</name>
</gene>
<name>A0A0C3C5M7_HEBCY</name>
<feature type="region of interest" description="Disordered" evidence="1">
    <location>
        <begin position="211"/>
        <end position="240"/>
    </location>
</feature>
<feature type="region of interest" description="Disordered" evidence="1">
    <location>
        <begin position="1"/>
        <end position="58"/>
    </location>
</feature>
<keyword evidence="3" id="KW-1185">Reference proteome</keyword>
<evidence type="ECO:0000313" key="2">
    <source>
        <dbReference type="EMBL" id="KIM44135.1"/>
    </source>
</evidence>
<sequence length="686" mass="76134">MASDSSDSPMVLTPESTGTPSSDSPTKSVPTPVKKARRQTAFYPNMNSTNKPQKPFSRSAAKRESVMALGSIEHLQHYFTKTGLAAKKNPLDKPHHGLVPAIGGLLHIPTSPPLADVMEFEMPPSPAVPTISRPPFSPHVKTYEVDPESLLPGVIEDVTAVAYAWKLNTSSESDLDVPFDVLEVLKTTTRAVRSTRNYLLSLPDESATTIRANYTPRPLVRGRPSSSTHNNASGSASPPIADPLVLIRRSALELLTVLRQLEENCRLPLSDETYDAQSDGGHSRGAGTSSSPSNAALDLPVEPDVDPDASITFSLVQVQGRYETVPVWEDEEDVFDEEEQKEKRERWEDRLVLGSGWLYKQDVKLSQLGKERTAVGSYLDIVDEVLFEGKQGPESERGWDRVRRKIEGKASSRAKNRRVSMGDTEGRTPGLLEPGDRGRRRVSTGMLSLMQNMSLSEEPEDMDDIREELEEEWIDDEDLPGWAKRSNFVDDRLGRVHALLSYFLPPDLQPALASPSADSRTAFLSSLSSGQLLCFGYNACVRKSKKPWGFVSKDGIHDIIALELAAKQEGEDDKGKKLWTFRRTDNLRLWAGALKLRYMMPIQVPSQPVSQTPPPTLTPSSSAVNTPLSSPSSSFQRFPLGKADREPPILFDARIVAKKDEGWEDMLEAVLFRWVDKVVDERRVFH</sequence>
<evidence type="ECO:0000313" key="3">
    <source>
        <dbReference type="Proteomes" id="UP000053424"/>
    </source>
</evidence>
<reference evidence="3" key="2">
    <citation type="submission" date="2015-01" db="EMBL/GenBank/DDBJ databases">
        <title>Evolutionary Origins and Diversification of the Mycorrhizal Mutualists.</title>
        <authorList>
            <consortium name="DOE Joint Genome Institute"/>
            <consortium name="Mycorrhizal Genomics Consortium"/>
            <person name="Kohler A."/>
            <person name="Kuo A."/>
            <person name="Nagy L.G."/>
            <person name="Floudas D."/>
            <person name="Copeland A."/>
            <person name="Barry K.W."/>
            <person name="Cichocki N."/>
            <person name="Veneault-Fourrey C."/>
            <person name="LaButti K."/>
            <person name="Lindquist E.A."/>
            <person name="Lipzen A."/>
            <person name="Lundell T."/>
            <person name="Morin E."/>
            <person name="Murat C."/>
            <person name="Riley R."/>
            <person name="Ohm R."/>
            <person name="Sun H."/>
            <person name="Tunlid A."/>
            <person name="Henrissat B."/>
            <person name="Grigoriev I.V."/>
            <person name="Hibbett D.S."/>
            <person name="Martin F."/>
        </authorList>
    </citation>
    <scope>NUCLEOTIDE SEQUENCE [LARGE SCALE GENOMIC DNA]</scope>
    <source>
        <strain evidence="3">h7</strain>
    </source>
</reference>
<dbReference type="AlphaFoldDB" id="A0A0C3C5M7"/>
<feature type="compositionally biased region" description="Polar residues" evidence="1">
    <location>
        <begin position="1"/>
        <end position="29"/>
    </location>
</feature>
<feature type="compositionally biased region" description="Polar residues" evidence="1">
    <location>
        <begin position="224"/>
        <end position="236"/>
    </location>
</feature>
<protein>
    <submittedName>
        <fullName evidence="2">Uncharacterized protein</fullName>
    </submittedName>
</protein>
<feature type="region of interest" description="Disordered" evidence="1">
    <location>
        <begin position="272"/>
        <end position="303"/>
    </location>
</feature>
<reference evidence="2 3" key="1">
    <citation type="submission" date="2014-04" db="EMBL/GenBank/DDBJ databases">
        <authorList>
            <consortium name="DOE Joint Genome Institute"/>
            <person name="Kuo A."/>
            <person name="Gay G."/>
            <person name="Dore J."/>
            <person name="Kohler A."/>
            <person name="Nagy L.G."/>
            <person name="Floudas D."/>
            <person name="Copeland A."/>
            <person name="Barry K.W."/>
            <person name="Cichocki N."/>
            <person name="Veneault-Fourrey C."/>
            <person name="LaButti K."/>
            <person name="Lindquist E.A."/>
            <person name="Lipzen A."/>
            <person name="Lundell T."/>
            <person name="Morin E."/>
            <person name="Murat C."/>
            <person name="Sun H."/>
            <person name="Tunlid A."/>
            <person name="Henrissat B."/>
            <person name="Grigoriev I.V."/>
            <person name="Hibbett D.S."/>
            <person name="Martin F."/>
            <person name="Nordberg H.P."/>
            <person name="Cantor M.N."/>
            <person name="Hua S.X."/>
        </authorList>
    </citation>
    <scope>NUCLEOTIDE SEQUENCE [LARGE SCALE GENOMIC DNA]</scope>
    <source>
        <strain evidence="3">h7</strain>
    </source>
</reference>
<feature type="compositionally biased region" description="Polar residues" evidence="1">
    <location>
        <begin position="625"/>
        <end position="636"/>
    </location>
</feature>
<dbReference type="EMBL" id="KN831774">
    <property type="protein sequence ID" value="KIM44135.1"/>
    <property type="molecule type" value="Genomic_DNA"/>
</dbReference>
<dbReference type="OrthoDB" id="2534759at2759"/>